<evidence type="ECO:0000313" key="2">
    <source>
        <dbReference type="Proteomes" id="UP000005203"/>
    </source>
</evidence>
<keyword evidence="2" id="KW-1185">Reference proteome</keyword>
<dbReference type="OrthoDB" id="10251809at2759"/>
<reference evidence="1" key="1">
    <citation type="submission" date="2021-01" db="UniProtKB">
        <authorList>
            <consortium name="EnsemblMetazoa"/>
        </authorList>
    </citation>
    <scope>IDENTIFICATION</scope>
    <source>
        <strain evidence="1">DH4</strain>
    </source>
</reference>
<dbReference type="KEGG" id="ame:725005"/>
<dbReference type="RefSeq" id="XP_026301407.1">
    <property type="nucleotide sequence ID" value="XM_026445622.1"/>
</dbReference>
<accession>A0A8B8HBJ5</accession>
<reference evidence="3" key="2">
    <citation type="submission" date="2025-04" db="UniProtKB">
        <authorList>
            <consortium name="RefSeq"/>
        </authorList>
    </citation>
    <scope>IDENTIFICATION</scope>
    <source>
        <strain evidence="3">DH4</strain>
        <tissue evidence="3">Whole body</tissue>
    </source>
</reference>
<evidence type="ECO:0000313" key="3">
    <source>
        <dbReference type="RefSeq" id="XP_026301407.1"/>
    </source>
</evidence>
<dbReference type="AlphaFoldDB" id="A0A7M7SS06"/>
<proteinExistence type="predicted"/>
<dbReference type="Proteomes" id="UP000005203">
    <property type="component" value="Linkage group LG15"/>
</dbReference>
<gene>
    <name evidence="3" type="primary">LOC725005</name>
</gene>
<name>A0A7M7SS06_APIME</name>
<organism evidence="1">
    <name type="scientific">Apis mellifera</name>
    <name type="common">Honeybee</name>
    <dbReference type="NCBI Taxonomy" id="7460"/>
    <lineage>
        <taxon>Eukaryota</taxon>
        <taxon>Metazoa</taxon>
        <taxon>Ecdysozoa</taxon>
        <taxon>Arthropoda</taxon>
        <taxon>Hexapoda</taxon>
        <taxon>Insecta</taxon>
        <taxon>Pterygota</taxon>
        <taxon>Neoptera</taxon>
        <taxon>Endopterygota</taxon>
        <taxon>Hymenoptera</taxon>
        <taxon>Apocrita</taxon>
        <taxon>Aculeata</taxon>
        <taxon>Apoidea</taxon>
        <taxon>Anthophila</taxon>
        <taxon>Apidae</taxon>
        <taxon>Apis</taxon>
    </lineage>
</organism>
<dbReference type="EnsemblMetazoa" id="XM_026445622">
    <property type="protein sequence ID" value="XP_026301407"/>
    <property type="gene ID" value="LOC725005"/>
</dbReference>
<evidence type="ECO:0000313" key="1">
    <source>
        <dbReference type="EnsemblMetazoa" id="XP_026301407"/>
    </source>
</evidence>
<protein>
    <submittedName>
        <fullName evidence="3">Uncharacterized protein LOC725005</fullName>
    </submittedName>
</protein>
<dbReference type="GeneID" id="725005"/>
<accession>A0A7M7SS06</accession>
<sequence length="146" mass="17106">MTTLSGLKEGHWTYFCEMTIREFFLNPNFTTMCIFFSHNRLVVTLSFPLILVNEFTYFIREPREVLRAETFRNDILFGTVNDKPEYYVLSIVENVLAPIFLKVETWPDSILLINPCVQSTKLFSTYPVSPTLIGCIFLERISRVQF</sequence>